<name>M1DMW4_SOLTU</name>
<protein>
    <submittedName>
        <fullName evidence="2">Uncharacterized protein</fullName>
    </submittedName>
</protein>
<dbReference type="EnsemblPlants" id="PGSC0003DMT400091556">
    <property type="protein sequence ID" value="PGSC0003DMT400091556"/>
    <property type="gene ID" value="PGSC0003DMG400041127"/>
</dbReference>
<proteinExistence type="predicted"/>
<organism evidence="2 3">
    <name type="scientific">Solanum tuberosum</name>
    <name type="common">Potato</name>
    <dbReference type="NCBI Taxonomy" id="4113"/>
    <lineage>
        <taxon>Eukaryota</taxon>
        <taxon>Viridiplantae</taxon>
        <taxon>Streptophyta</taxon>
        <taxon>Embryophyta</taxon>
        <taxon>Tracheophyta</taxon>
        <taxon>Spermatophyta</taxon>
        <taxon>Magnoliopsida</taxon>
        <taxon>eudicotyledons</taxon>
        <taxon>Gunneridae</taxon>
        <taxon>Pentapetalae</taxon>
        <taxon>asterids</taxon>
        <taxon>lamiids</taxon>
        <taxon>Solanales</taxon>
        <taxon>Solanaceae</taxon>
        <taxon>Solanoideae</taxon>
        <taxon>Solaneae</taxon>
        <taxon>Solanum</taxon>
    </lineage>
</organism>
<feature type="region of interest" description="Disordered" evidence="1">
    <location>
        <begin position="51"/>
        <end position="99"/>
    </location>
</feature>
<evidence type="ECO:0000313" key="2">
    <source>
        <dbReference type="EnsemblPlants" id="PGSC0003DMT400091556"/>
    </source>
</evidence>
<dbReference type="Gramene" id="PGSC0003DMT400091556">
    <property type="protein sequence ID" value="PGSC0003DMT400091556"/>
    <property type="gene ID" value="PGSC0003DMG400041127"/>
</dbReference>
<reference evidence="2" key="2">
    <citation type="submission" date="2015-06" db="UniProtKB">
        <authorList>
            <consortium name="EnsemblPlants"/>
        </authorList>
    </citation>
    <scope>IDENTIFICATION</scope>
    <source>
        <strain evidence="2">DM1-3 516 R44</strain>
    </source>
</reference>
<keyword evidence="3" id="KW-1185">Reference proteome</keyword>
<reference evidence="3" key="1">
    <citation type="journal article" date="2011" name="Nature">
        <title>Genome sequence and analysis of the tuber crop potato.</title>
        <authorList>
            <consortium name="The Potato Genome Sequencing Consortium"/>
        </authorList>
    </citation>
    <scope>NUCLEOTIDE SEQUENCE [LARGE SCALE GENOMIC DNA]</scope>
    <source>
        <strain evidence="3">cv. DM1-3 516 R44</strain>
    </source>
</reference>
<evidence type="ECO:0000256" key="1">
    <source>
        <dbReference type="SAM" id="MobiDB-lite"/>
    </source>
</evidence>
<evidence type="ECO:0000313" key="3">
    <source>
        <dbReference type="Proteomes" id="UP000011115"/>
    </source>
</evidence>
<sequence>MPNMMLNSVTFSEKHDVAQRIRRLAERLPVCPLSEYFLTFSQSFAEMTRPKLARKDMSPQQTRAKNFRKNTKATNPPKIDNEGKKPSASKRINPRDPTIPSWRHGFFTAIHSVLADNDLDNLSKSATTESFEEAPGDIIEFKADTSGTDA</sequence>
<dbReference type="AlphaFoldDB" id="M1DMW4"/>
<dbReference type="InParanoid" id="M1DMW4"/>
<accession>M1DMW4</accession>
<dbReference type="HOGENOM" id="CLU_029307_7_2_1"/>
<dbReference type="PaxDb" id="4113-PGSC0003DMT400091556"/>
<dbReference type="Proteomes" id="UP000011115">
    <property type="component" value="Unassembled WGS sequence"/>
</dbReference>